<dbReference type="Proteomes" id="UP000218209">
    <property type="component" value="Unassembled WGS sequence"/>
</dbReference>
<feature type="repeat" description="ANK" evidence="3">
    <location>
        <begin position="419"/>
        <end position="455"/>
    </location>
</feature>
<dbReference type="SMART" id="SM00248">
    <property type="entry name" value="ANK"/>
    <property type="match status" value="12"/>
</dbReference>
<dbReference type="SUPFAM" id="SSF48403">
    <property type="entry name" value="Ankyrin repeat"/>
    <property type="match status" value="2"/>
</dbReference>
<feature type="repeat" description="ANK" evidence="3">
    <location>
        <begin position="170"/>
        <end position="202"/>
    </location>
</feature>
<sequence length="555" mass="59248">MGPLLVATPSLVTHVDLEGNTILHDLALRGATKAVKVLLTGPQPDDFPTDKPTKTLRLDTETKVTAVVQQTEELPPLRIAYDVRNNIGDTPLHCAAKGGHESTMAELLRAADELCAEDEPNETRHARVRAYVNAMNTRRCTPLHFAAELDRILPMIVLLYVGAEPCPKKGVDTPLHFAASGGYVNTMKVLIKHHAPLEAKNHVGYTPLHEAARCGRPEAIKVLRKAHASLDTVGADLCTPLHVAVRNRCDETVKVLLTACAEQGDQAFLDGTLLHFAAQRGHVEAIQILLKNHALLETTNFRGCTPLHEAARCNSAGAIGVLTDAGANLEAVSLDGRRHTPLQLAVTNGCNEAVKALLVAGAILQVQTTYKHTPLHVATYEGHANVVDTLLCAGLPLHSDGTTGPAAKTTAGTAAKDICGETALHRAMSHKNNQPSQVIVTSLLKAGSAPDAENIRGYTPLNFAAFTAREDLATILFSWGATRYHTELLSKKGRERAAWLKDLGAKTTVLPEAKRAGICAEWRAAARCRGGGALAQAQRHAGRVGGTGGQRERGA</sequence>
<feature type="repeat" description="ANK" evidence="3">
    <location>
        <begin position="203"/>
        <end position="235"/>
    </location>
</feature>
<evidence type="ECO:0000313" key="5">
    <source>
        <dbReference type="Proteomes" id="UP000218209"/>
    </source>
</evidence>
<dbReference type="GO" id="GO:0005737">
    <property type="term" value="C:cytoplasm"/>
    <property type="evidence" value="ECO:0007669"/>
    <property type="project" value="TreeGrafter"/>
</dbReference>
<gene>
    <name evidence="4" type="ORF">BU14_0617s0013</name>
</gene>
<evidence type="ECO:0000256" key="2">
    <source>
        <dbReference type="ARBA" id="ARBA00023043"/>
    </source>
</evidence>
<dbReference type="EMBL" id="KV919181">
    <property type="protein sequence ID" value="OSX71008.1"/>
    <property type="molecule type" value="Genomic_DNA"/>
</dbReference>
<dbReference type="PROSITE" id="PS50088">
    <property type="entry name" value="ANK_REPEAT"/>
    <property type="match status" value="8"/>
</dbReference>
<keyword evidence="1" id="KW-0677">Repeat</keyword>
<evidence type="ECO:0000256" key="1">
    <source>
        <dbReference type="ARBA" id="ARBA00022737"/>
    </source>
</evidence>
<dbReference type="PROSITE" id="PS50297">
    <property type="entry name" value="ANK_REP_REGION"/>
    <property type="match status" value="4"/>
</dbReference>
<keyword evidence="5" id="KW-1185">Reference proteome</keyword>
<feature type="repeat" description="ANK" evidence="3">
    <location>
        <begin position="302"/>
        <end position="334"/>
    </location>
</feature>
<dbReference type="OrthoDB" id="194358at2759"/>
<dbReference type="PANTHER" id="PTHR23206">
    <property type="entry name" value="MASK PROTEIN"/>
    <property type="match status" value="1"/>
</dbReference>
<dbReference type="InterPro" id="IPR051631">
    <property type="entry name" value="Ankyrin-KH/SAM_domain"/>
</dbReference>
<dbReference type="Gene3D" id="1.25.40.20">
    <property type="entry name" value="Ankyrin repeat-containing domain"/>
    <property type="match status" value="5"/>
</dbReference>
<evidence type="ECO:0000256" key="3">
    <source>
        <dbReference type="PROSITE-ProRule" id="PRU00023"/>
    </source>
</evidence>
<dbReference type="InterPro" id="IPR002110">
    <property type="entry name" value="Ankyrin_rpt"/>
</dbReference>
<feature type="repeat" description="ANK" evidence="3">
    <location>
        <begin position="269"/>
        <end position="301"/>
    </location>
</feature>
<dbReference type="Pfam" id="PF12796">
    <property type="entry name" value="Ank_2"/>
    <property type="match status" value="3"/>
</dbReference>
<dbReference type="PANTHER" id="PTHR23206:SF7">
    <property type="entry name" value="PROTEIN KINASE DOMAIN-CONTAINING PROTEIN"/>
    <property type="match status" value="1"/>
</dbReference>
<protein>
    <submittedName>
        <fullName evidence="4">Uncharacterized protein</fullName>
    </submittedName>
</protein>
<accession>A0A1X6NQX9</accession>
<keyword evidence="2 3" id="KW-0040">ANK repeat</keyword>
<feature type="repeat" description="ANK" evidence="3">
    <location>
        <begin position="370"/>
        <end position="402"/>
    </location>
</feature>
<dbReference type="InterPro" id="IPR036770">
    <property type="entry name" value="Ankyrin_rpt-contain_sf"/>
</dbReference>
<reference evidence="4 5" key="1">
    <citation type="submission" date="2017-03" db="EMBL/GenBank/DDBJ databases">
        <title>WGS assembly of Porphyra umbilicalis.</title>
        <authorList>
            <person name="Brawley S.H."/>
            <person name="Blouin N.A."/>
            <person name="Ficko-Blean E."/>
            <person name="Wheeler G.L."/>
            <person name="Lohr M."/>
            <person name="Goodson H.V."/>
            <person name="Jenkins J.W."/>
            <person name="Blaby-Haas C.E."/>
            <person name="Helliwell K.E."/>
            <person name="Chan C."/>
            <person name="Marriage T."/>
            <person name="Bhattacharya D."/>
            <person name="Klein A.S."/>
            <person name="Badis Y."/>
            <person name="Brodie J."/>
            <person name="Cao Y."/>
            <person name="Collen J."/>
            <person name="Dittami S.M."/>
            <person name="Gachon C.M."/>
            <person name="Green B.R."/>
            <person name="Karpowicz S."/>
            <person name="Kim J.W."/>
            <person name="Kudahl U."/>
            <person name="Lin S."/>
            <person name="Michel G."/>
            <person name="Mittag M."/>
            <person name="Olson B.J."/>
            <person name="Pangilinan J."/>
            <person name="Peng Y."/>
            <person name="Qiu H."/>
            <person name="Shu S."/>
            <person name="Singer J.T."/>
            <person name="Smith A.G."/>
            <person name="Sprecher B.N."/>
            <person name="Wagner V."/>
            <person name="Wang W."/>
            <person name="Wang Z.-Y."/>
            <person name="Yan J."/>
            <person name="Yarish C."/>
            <person name="Zoeuner-Riek S."/>
            <person name="Zhuang Y."/>
            <person name="Zou Y."/>
            <person name="Lindquist E.A."/>
            <person name="Grimwood J."/>
            <person name="Barry K."/>
            <person name="Rokhsar D.S."/>
            <person name="Schmutz J."/>
            <person name="Stiller J.W."/>
            <person name="Grossman A.R."/>
            <person name="Prochnik S.E."/>
        </authorList>
    </citation>
    <scope>NUCLEOTIDE SEQUENCE [LARGE SCALE GENOMIC DNA]</scope>
    <source>
        <strain evidence="4">4086291</strain>
    </source>
</reference>
<feature type="repeat" description="ANK" evidence="3">
    <location>
        <begin position="337"/>
        <end position="369"/>
    </location>
</feature>
<organism evidence="4 5">
    <name type="scientific">Porphyra umbilicalis</name>
    <name type="common">Purple laver</name>
    <name type="synonym">Red alga</name>
    <dbReference type="NCBI Taxonomy" id="2786"/>
    <lineage>
        <taxon>Eukaryota</taxon>
        <taxon>Rhodophyta</taxon>
        <taxon>Bangiophyceae</taxon>
        <taxon>Bangiales</taxon>
        <taxon>Bangiaceae</taxon>
        <taxon>Porphyra</taxon>
    </lineage>
</organism>
<evidence type="ECO:0000313" key="4">
    <source>
        <dbReference type="EMBL" id="OSX71008.1"/>
    </source>
</evidence>
<name>A0A1X6NQX9_PORUM</name>
<feature type="repeat" description="ANK" evidence="3">
    <location>
        <begin position="87"/>
        <end position="119"/>
    </location>
</feature>
<dbReference type="Pfam" id="PF00023">
    <property type="entry name" value="Ank"/>
    <property type="match status" value="1"/>
</dbReference>
<dbReference type="AlphaFoldDB" id="A0A1X6NQX9"/>
<dbReference type="GO" id="GO:0045087">
    <property type="term" value="P:innate immune response"/>
    <property type="evidence" value="ECO:0007669"/>
    <property type="project" value="TreeGrafter"/>
</dbReference>
<proteinExistence type="predicted"/>